<dbReference type="PANTHER" id="PTHR33420:SF26">
    <property type="entry name" value="FIMBRIAL SUBUNIT"/>
    <property type="match status" value="1"/>
</dbReference>
<dbReference type="SUPFAM" id="SSF49401">
    <property type="entry name" value="Bacterial adhesins"/>
    <property type="match status" value="1"/>
</dbReference>
<sequence length="175" mass="18113">MKKYLFLPLLTSAFMFSSSASYAVTGTVKFTGEIYEASCALDGTVGPVKMGNYSKADIGTKSAVVGSKIGFEIKLKDCPVVAADKLALSIKLTGTADSDVPDIIKLDDSGATGVGIGIYSATNDLIKINDVSHNLGLAIATKDMTIPLQAAYVSNGATKAAGPANASVSFEIEYK</sequence>
<dbReference type="Proteomes" id="UP000038647">
    <property type="component" value="Unassembled WGS sequence"/>
</dbReference>
<evidence type="ECO:0000313" key="6">
    <source>
        <dbReference type="Proteomes" id="UP000041595"/>
    </source>
</evidence>
<dbReference type="Proteomes" id="UP000041595">
    <property type="component" value="Unassembled WGS sequence"/>
</dbReference>
<dbReference type="Gene3D" id="2.60.40.1090">
    <property type="entry name" value="Fimbrial-type adhesion domain"/>
    <property type="match status" value="1"/>
</dbReference>
<protein>
    <submittedName>
        <fullName evidence="4">Type-1A pilin</fullName>
    </submittedName>
</protein>
<dbReference type="Pfam" id="PF00419">
    <property type="entry name" value="Fimbrial"/>
    <property type="match status" value="1"/>
</dbReference>
<organism evidence="4 6">
    <name type="scientific">Yersinia aldovae</name>
    <dbReference type="NCBI Taxonomy" id="29483"/>
    <lineage>
        <taxon>Bacteria</taxon>
        <taxon>Pseudomonadati</taxon>
        <taxon>Pseudomonadota</taxon>
        <taxon>Gammaproteobacteria</taxon>
        <taxon>Enterobacterales</taxon>
        <taxon>Yersiniaceae</taxon>
        <taxon>Yersinia</taxon>
    </lineage>
</organism>
<feature type="chain" id="PRO_5006698916" evidence="1">
    <location>
        <begin position="24"/>
        <end position="175"/>
    </location>
</feature>
<name>A0A0T9UQF5_YERAL</name>
<dbReference type="InterPro" id="IPR008966">
    <property type="entry name" value="Adhesion_dom_sf"/>
</dbReference>
<evidence type="ECO:0000313" key="5">
    <source>
        <dbReference type="Proteomes" id="UP000038647"/>
    </source>
</evidence>
<dbReference type="AlphaFoldDB" id="A0A0T9UQF5"/>
<feature type="signal peptide" evidence="1">
    <location>
        <begin position="1"/>
        <end position="23"/>
    </location>
</feature>
<dbReference type="OrthoDB" id="6466381at2"/>
<dbReference type="InterPro" id="IPR036937">
    <property type="entry name" value="Adhesion_dom_fimbrial_sf"/>
</dbReference>
<proteinExistence type="predicted"/>
<dbReference type="STRING" id="1453495.AT01_2872"/>
<evidence type="ECO:0000256" key="1">
    <source>
        <dbReference type="SAM" id="SignalP"/>
    </source>
</evidence>
<evidence type="ECO:0000313" key="4">
    <source>
        <dbReference type="EMBL" id="CNL61172.1"/>
    </source>
</evidence>
<reference evidence="4 6" key="2">
    <citation type="submission" date="2015-03" db="EMBL/GenBank/DDBJ databases">
        <authorList>
            <person name="Murphy D."/>
        </authorList>
    </citation>
    <scope>NUCLEOTIDE SEQUENCE [LARGE SCALE GENOMIC DNA]</scope>
    <source>
        <strain evidence="4 6">IP06005</strain>
    </source>
</reference>
<keyword evidence="1" id="KW-0732">Signal</keyword>
<dbReference type="InterPro" id="IPR000259">
    <property type="entry name" value="Adhesion_dom_fimbrial"/>
</dbReference>
<keyword evidence="5" id="KW-1185">Reference proteome</keyword>
<reference evidence="3 5" key="1">
    <citation type="submission" date="2015-03" db="EMBL/GenBank/DDBJ databases">
        <authorList>
            <consortium name="Pathogen Informatics"/>
            <person name="Murphy D."/>
        </authorList>
    </citation>
    <scope>NUCLEOTIDE SEQUENCE [LARGE SCALE GENOMIC DNA]</scope>
    <source>
        <strain evidence="3 5">IP08791</strain>
    </source>
</reference>
<dbReference type="EMBL" id="CQEH01000016">
    <property type="protein sequence ID" value="CNL43540.1"/>
    <property type="molecule type" value="Genomic_DNA"/>
</dbReference>
<dbReference type="PANTHER" id="PTHR33420">
    <property type="entry name" value="FIMBRIAL SUBUNIT ELFA-RELATED"/>
    <property type="match status" value="1"/>
</dbReference>
<dbReference type="EMBL" id="CQEJ01000024">
    <property type="protein sequence ID" value="CNL61172.1"/>
    <property type="molecule type" value="Genomic_DNA"/>
</dbReference>
<dbReference type="GO" id="GO:0009289">
    <property type="term" value="C:pilus"/>
    <property type="evidence" value="ECO:0007669"/>
    <property type="project" value="InterPro"/>
</dbReference>
<accession>A0A0T9UQF5</accession>
<dbReference type="RefSeq" id="WP_049596229.1">
    <property type="nucleotide sequence ID" value="NZ_CQEH01000016.1"/>
</dbReference>
<feature type="domain" description="Fimbrial-type adhesion" evidence="2">
    <location>
        <begin position="29"/>
        <end position="175"/>
    </location>
</feature>
<dbReference type="eggNOG" id="COG3539">
    <property type="taxonomic scope" value="Bacteria"/>
</dbReference>
<gene>
    <name evidence="4" type="primary">fimA_5</name>
    <name evidence="3" type="synonym">fimA_3</name>
    <name evidence="4" type="ORF">ERS137965_03514</name>
    <name evidence="3" type="ORF">ERS137966_03231</name>
</gene>
<evidence type="ECO:0000259" key="2">
    <source>
        <dbReference type="Pfam" id="PF00419"/>
    </source>
</evidence>
<dbReference type="InterPro" id="IPR050263">
    <property type="entry name" value="Bact_Fimbrial_Adh_Pro"/>
</dbReference>
<evidence type="ECO:0000313" key="3">
    <source>
        <dbReference type="EMBL" id="CNL43540.1"/>
    </source>
</evidence>
<dbReference type="GO" id="GO:0043709">
    <property type="term" value="P:cell adhesion involved in single-species biofilm formation"/>
    <property type="evidence" value="ECO:0007669"/>
    <property type="project" value="TreeGrafter"/>
</dbReference>